<proteinExistence type="predicted"/>
<dbReference type="EMBL" id="CAJNOR010004616">
    <property type="protein sequence ID" value="CAF1516228.1"/>
    <property type="molecule type" value="Genomic_DNA"/>
</dbReference>
<dbReference type="Proteomes" id="UP000663828">
    <property type="component" value="Unassembled WGS sequence"/>
</dbReference>
<gene>
    <name evidence="1" type="ORF">XAT740_LOCUS40513</name>
</gene>
<evidence type="ECO:0000313" key="1">
    <source>
        <dbReference type="EMBL" id="CAF1516228.1"/>
    </source>
</evidence>
<accession>A0A815U227</accession>
<protein>
    <submittedName>
        <fullName evidence="1">Uncharacterized protein</fullName>
    </submittedName>
</protein>
<evidence type="ECO:0000313" key="2">
    <source>
        <dbReference type="Proteomes" id="UP000663828"/>
    </source>
</evidence>
<sequence length="82" mass="9406">MTTNSLSDLKIQLNIIETKDANIRITTTTSSKIEFLDVQVENNHGQLRTSVFYKPAAEPYIIPFLSDHRRHVHRSTIKGQLI</sequence>
<organism evidence="1 2">
    <name type="scientific">Adineta ricciae</name>
    <name type="common">Rotifer</name>
    <dbReference type="NCBI Taxonomy" id="249248"/>
    <lineage>
        <taxon>Eukaryota</taxon>
        <taxon>Metazoa</taxon>
        <taxon>Spiralia</taxon>
        <taxon>Gnathifera</taxon>
        <taxon>Rotifera</taxon>
        <taxon>Eurotatoria</taxon>
        <taxon>Bdelloidea</taxon>
        <taxon>Adinetida</taxon>
        <taxon>Adinetidae</taxon>
        <taxon>Adineta</taxon>
    </lineage>
</organism>
<keyword evidence="2" id="KW-1185">Reference proteome</keyword>
<dbReference type="AlphaFoldDB" id="A0A815U227"/>
<name>A0A815U227_ADIRI</name>
<comment type="caution">
    <text evidence="1">The sequence shown here is derived from an EMBL/GenBank/DDBJ whole genome shotgun (WGS) entry which is preliminary data.</text>
</comment>
<reference evidence="1" key="1">
    <citation type="submission" date="2021-02" db="EMBL/GenBank/DDBJ databases">
        <authorList>
            <person name="Nowell W R."/>
        </authorList>
    </citation>
    <scope>NUCLEOTIDE SEQUENCE</scope>
</reference>